<organism evidence="2 3">
    <name type="scientific">Panicum miliaceum</name>
    <name type="common">Proso millet</name>
    <name type="synonym">Broomcorn millet</name>
    <dbReference type="NCBI Taxonomy" id="4540"/>
    <lineage>
        <taxon>Eukaryota</taxon>
        <taxon>Viridiplantae</taxon>
        <taxon>Streptophyta</taxon>
        <taxon>Embryophyta</taxon>
        <taxon>Tracheophyta</taxon>
        <taxon>Spermatophyta</taxon>
        <taxon>Magnoliopsida</taxon>
        <taxon>Liliopsida</taxon>
        <taxon>Poales</taxon>
        <taxon>Poaceae</taxon>
        <taxon>PACMAD clade</taxon>
        <taxon>Panicoideae</taxon>
        <taxon>Panicodae</taxon>
        <taxon>Paniceae</taxon>
        <taxon>Panicinae</taxon>
        <taxon>Panicum</taxon>
        <taxon>Panicum sect. Panicum</taxon>
    </lineage>
</organism>
<accession>A0A3L6R717</accession>
<reference evidence="3" key="1">
    <citation type="journal article" date="2019" name="Nat. Commun.">
        <title>The genome of broomcorn millet.</title>
        <authorList>
            <person name="Zou C."/>
            <person name="Miki D."/>
            <person name="Li D."/>
            <person name="Tang Q."/>
            <person name="Xiao L."/>
            <person name="Rajput S."/>
            <person name="Deng P."/>
            <person name="Jia W."/>
            <person name="Huang R."/>
            <person name="Zhang M."/>
            <person name="Sun Y."/>
            <person name="Hu J."/>
            <person name="Fu X."/>
            <person name="Schnable P.S."/>
            <person name="Li F."/>
            <person name="Zhang H."/>
            <person name="Feng B."/>
            <person name="Zhu X."/>
            <person name="Liu R."/>
            <person name="Schnable J.C."/>
            <person name="Zhu J.-K."/>
            <person name="Zhang H."/>
        </authorList>
    </citation>
    <scope>NUCLEOTIDE SEQUENCE [LARGE SCALE GENOMIC DNA]</scope>
</reference>
<protein>
    <submittedName>
        <fullName evidence="2">Uncharacterized protein</fullName>
    </submittedName>
</protein>
<proteinExistence type="predicted"/>
<dbReference type="EMBL" id="PQIB02000009">
    <property type="protein sequence ID" value="RLM98201.1"/>
    <property type="molecule type" value="Genomic_DNA"/>
</dbReference>
<evidence type="ECO:0000313" key="3">
    <source>
        <dbReference type="Proteomes" id="UP000275267"/>
    </source>
</evidence>
<evidence type="ECO:0000256" key="1">
    <source>
        <dbReference type="SAM" id="SignalP"/>
    </source>
</evidence>
<keyword evidence="3" id="KW-1185">Reference proteome</keyword>
<comment type="caution">
    <text evidence="2">The sequence shown here is derived from an EMBL/GenBank/DDBJ whole genome shotgun (WGS) entry which is preliminary data.</text>
</comment>
<feature type="signal peptide" evidence="1">
    <location>
        <begin position="1"/>
        <end position="26"/>
    </location>
</feature>
<gene>
    <name evidence="2" type="ORF">C2845_PM06G26960</name>
</gene>
<dbReference type="AlphaFoldDB" id="A0A3L6R717"/>
<keyword evidence="1" id="KW-0732">Signal</keyword>
<evidence type="ECO:0000313" key="2">
    <source>
        <dbReference type="EMBL" id="RLM98201.1"/>
    </source>
</evidence>
<sequence length="117" mass="12164">MASATATLKAAAFVAVCIVLVHCSLGQPTRSFCVESCEKTCATSCNATAVSYCNMIKSSALKQCQDSCTSNCDTCSDEADGVYNSCMANLTESPAYKGCWSSCNTACVNGCCNRGCL</sequence>
<feature type="chain" id="PRO_5018043403" evidence="1">
    <location>
        <begin position="27"/>
        <end position="117"/>
    </location>
</feature>
<dbReference type="Proteomes" id="UP000275267">
    <property type="component" value="Unassembled WGS sequence"/>
</dbReference>
<name>A0A3L6R717_PANMI</name>